<dbReference type="SMART" id="SM00636">
    <property type="entry name" value="Glyco_18"/>
    <property type="match status" value="1"/>
</dbReference>
<gene>
    <name evidence="11" type="ORF">CONCODRAFT_169972</name>
</gene>
<dbReference type="PROSITE" id="PS01095">
    <property type="entry name" value="GH18_1"/>
    <property type="match status" value="1"/>
</dbReference>
<evidence type="ECO:0000256" key="1">
    <source>
        <dbReference type="ARBA" id="ARBA00000822"/>
    </source>
</evidence>
<dbReference type="Pfam" id="PF00704">
    <property type="entry name" value="Glyco_hydro_18"/>
    <property type="match status" value="1"/>
</dbReference>
<dbReference type="GO" id="GO:0006032">
    <property type="term" value="P:chitin catabolic process"/>
    <property type="evidence" value="ECO:0007669"/>
    <property type="project" value="UniProtKB-KW"/>
</dbReference>
<evidence type="ECO:0000313" key="12">
    <source>
        <dbReference type="Proteomes" id="UP000070444"/>
    </source>
</evidence>
<dbReference type="InterPro" id="IPR001579">
    <property type="entry name" value="Glyco_hydro_18_chit_AS"/>
</dbReference>
<proteinExistence type="inferred from homology"/>
<evidence type="ECO:0000256" key="3">
    <source>
        <dbReference type="ARBA" id="ARBA00023024"/>
    </source>
</evidence>
<evidence type="ECO:0000256" key="9">
    <source>
        <dbReference type="SAM" id="MobiDB-lite"/>
    </source>
</evidence>
<dbReference type="PROSITE" id="PS51910">
    <property type="entry name" value="GH18_2"/>
    <property type="match status" value="1"/>
</dbReference>
<evidence type="ECO:0000256" key="4">
    <source>
        <dbReference type="ARBA" id="ARBA00023277"/>
    </source>
</evidence>
<protein>
    <submittedName>
        <fullName evidence="11">Glycoside hydrolase family 18 protein</fullName>
    </submittedName>
</protein>
<dbReference type="Gene3D" id="3.10.50.10">
    <property type="match status" value="1"/>
</dbReference>
<dbReference type="InterPro" id="IPR029070">
    <property type="entry name" value="Chitinase_insertion_sf"/>
</dbReference>
<keyword evidence="3" id="KW-0146">Chitin degradation</keyword>
<dbReference type="GO" id="GO:0000272">
    <property type="term" value="P:polysaccharide catabolic process"/>
    <property type="evidence" value="ECO:0007669"/>
    <property type="project" value="UniProtKB-KW"/>
</dbReference>
<evidence type="ECO:0000313" key="11">
    <source>
        <dbReference type="EMBL" id="KXN71328.1"/>
    </source>
</evidence>
<evidence type="ECO:0000259" key="10">
    <source>
        <dbReference type="PROSITE" id="PS51910"/>
    </source>
</evidence>
<comment type="catalytic activity">
    <reaction evidence="1">
        <text>Random endo-hydrolysis of N-acetyl-beta-D-glucosaminide (1-&gt;4)-beta-linkages in chitin and chitodextrins.</text>
        <dbReference type="EC" id="3.2.1.14"/>
    </reaction>
</comment>
<keyword evidence="12" id="KW-1185">Reference proteome</keyword>
<dbReference type="InterPro" id="IPR017853">
    <property type="entry name" value="GH"/>
</dbReference>
<dbReference type="PANTHER" id="PTHR11177">
    <property type="entry name" value="CHITINASE"/>
    <property type="match status" value="1"/>
</dbReference>
<keyword evidence="6" id="KW-0624">Polysaccharide degradation</keyword>
<dbReference type="SUPFAM" id="SSF54556">
    <property type="entry name" value="Chitinase insertion domain"/>
    <property type="match status" value="1"/>
</dbReference>
<dbReference type="InterPro" id="IPR011583">
    <property type="entry name" value="Chitinase_II/V-like_cat"/>
</dbReference>
<keyword evidence="5 7" id="KW-0326">Glycosidase</keyword>
<name>A0A137P8J4_CONC2</name>
<dbReference type="PANTHER" id="PTHR11177:SF392">
    <property type="entry name" value="HAP41P"/>
    <property type="match status" value="1"/>
</dbReference>
<dbReference type="GO" id="GO:0008061">
    <property type="term" value="F:chitin binding"/>
    <property type="evidence" value="ECO:0007669"/>
    <property type="project" value="InterPro"/>
</dbReference>
<dbReference type="InterPro" id="IPR001223">
    <property type="entry name" value="Glyco_hydro18_cat"/>
</dbReference>
<dbReference type="SUPFAM" id="SSF51445">
    <property type="entry name" value="(Trans)glycosidases"/>
    <property type="match status" value="1"/>
</dbReference>
<accession>A0A137P8J4</accession>
<feature type="domain" description="GH18" evidence="10">
    <location>
        <begin position="28"/>
        <end position="417"/>
    </location>
</feature>
<dbReference type="Proteomes" id="UP000070444">
    <property type="component" value="Unassembled WGS sequence"/>
</dbReference>
<evidence type="ECO:0000256" key="8">
    <source>
        <dbReference type="RuleBase" id="RU004453"/>
    </source>
</evidence>
<feature type="region of interest" description="Disordered" evidence="9">
    <location>
        <begin position="297"/>
        <end position="317"/>
    </location>
</feature>
<dbReference type="Gene3D" id="3.20.20.80">
    <property type="entry name" value="Glycosidases"/>
    <property type="match status" value="1"/>
</dbReference>
<evidence type="ECO:0000256" key="6">
    <source>
        <dbReference type="ARBA" id="ARBA00023326"/>
    </source>
</evidence>
<dbReference type="STRING" id="796925.A0A137P8J4"/>
<evidence type="ECO:0000256" key="5">
    <source>
        <dbReference type="ARBA" id="ARBA00023295"/>
    </source>
</evidence>
<evidence type="ECO:0000256" key="2">
    <source>
        <dbReference type="ARBA" id="ARBA00022801"/>
    </source>
</evidence>
<dbReference type="OrthoDB" id="76388at2759"/>
<dbReference type="EMBL" id="KQ964477">
    <property type="protein sequence ID" value="KXN71328.1"/>
    <property type="molecule type" value="Genomic_DNA"/>
</dbReference>
<keyword evidence="4" id="KW-0119">Carbohydrate metabolism</keyword>
<dbReference type="AlphaFoldDB" id="A0A137P8J4"/>
<sequence length="417" mass="47561">MRLIHYLPFLSIIYSIQDYNELTAASNKVVLGYYVPWGRLEPEALSWNKLTHINYGFALLTKKDPVNPTVDRYYDGTRIRKLQKLGKEKNVKILMTIGGWTGGQTFSKIAKDAELRKQFINNTLTFVRVNTKPEYDEHPDGWGLDGIDLDWEYPARNGAACNIVDPLDSQNFLVLLKELRQALDTEFPKERKLLTAAVRVQPFDGPNKLPMTNVKEFSKYFDFINIMAYDINGGWSSTTGPNAPTFLNKAQADPYSLKQSIQDWTDAGFPKEQLVAGLPFYGRSQIATTDMSKNPSLQFAPKTSEVPKGDPSDANEPNMICNEGSVYSGVWKYKYLRSMILVKDPITPSDGYIRYFDNTTQTPWLFRPSDKRYISYDDPISLQVKVDLVRYSGLRGVMFWDLSHDANDELLNFIISS</sequence>
<dbReference type="GO" id="GO:0008843">
    <property type="term" value="F:endochitinase activity"/>
    <property type="evidence" value="ECO:0007669"/>
    <property type="project" value="UniProtKB-EC"/>
</dbReference>
<evidence type="ECO:0000256" key="7">
    <source>
        <dbReference type="RuleBase" id="RU000489"/>
    </source>
</evidence>
<dbReference type="GO" id="GO:0005576">
    <property type="term" value="C:extracellular region"/>
    <property type="evidence" value="ECO:0007669"/>
    <property type="project" value="TreeGrafter"/>
</dbReference>
<dbReference type="InterPro" id="IPR050314">
    <property type="entry name" value="Glycosyl_Hydrlase_18"/>
</dbReference>
<comment type="similarity">
    <text evidence="8">Belongs to the glycosyl hydrolase 18 family.</text>
</comment>
<organism evidence="11 12">
    <name type="scientific">Conidiobolus coronatus (strain ATCC 28846 / CBS 209.66 / NRRL 28638)</name>
    <name type="common">Delacroixia coronata</name>
    <dbReference type="NCBI Taxonomy" id="796925"/>
    <lineage>
        <taxon>Eukaryota</taxon>
        <taxon>Fungi</taxon>
        <taxon>Fungi incertae sedis</taxon>
        <taxon>Zoopagomycota</taxon>
        <taxon>Entomophthoromycotina</taxon>
        <taxon>Entomophthoromycetes</taxon>
        <taxon>Entomophthorales</taxon>
        <taxon>Ancylistaceae</taxon>
        <taxon>Conidiobolus</taxon>
    </lineage>
</organism>
<keyword evidence="2 7" id="KW-0378">Hydrolase</keyword>
<reference evidence="11 12" key="1">
    <citation type="journal article" date="2015" name="Genome Biol. Evol.">
        <title>Phylogenomic analyses indicate that early fungi evolved digesting cell walls of algal ancestors of land plants.</title>
        <authorList>
            <person name="Chang Y."/>
            <person name="Wang S."/>
            <person name="Sekimoto S."/>
            <person name="Aerts A.L."/>
            <person name="Choi C."/>
            <person name="Clum A."/>
            <person name="LaButti K.M."/>
            <person name="Lindquist E.A."/>
            <person name="Yee Ngan C."/>
            <person name="Ohm R.A."/>
            <person name="Salamov A.A."/>
            <person name="Grigoriev I.V."/>
            <person name="Spatafora J.W."/>
            <person name="Berbee M.L."/>
        </authorList>
    </citation>
    <scope>NUCLEOTIDE SEQUENCE [LARGE SCALE GENOMIC DNA]</scope>
    <source>
        <strain evidence="11 12">NRRL 28638</strain>
    </source>
</reference>